<gene>
    <name evidence="5" type="ORF">HRQ91_04975</name>
</gene>
<dbReference type="Pfam" id="PF02311">
    <property type="entry name" value="AraC_binding"/>
    <property type="match status" value="1"/>
</dbReference>
<feature type="domain" description="HTH araC/xylS-type" evidence="4">
    <location>
        <begin position="197"/>
        <end position="277"/>
    </location>
</feature>
<dbReference type="SUPFAM" id="SSF46689">
    <property type="entry name" value="Homeodomain-like"/>
    <property type="match status" value="1"/>
</dbReference>
<dbReference type="AlphaFoldDB" id="A0A975IEB0"/>
<dbReference type="GO" id="GO:0003700">
    <property type="term" value="F:DNA-binding transcription factor activity"/>
    <property type="evidence" value="ECO:0007669"/>
    <property type="project" value="InterPro"/>
</dbReference>
<keyword evidence="3" id="KW-0804">Transcription</keyword>
<keyword evidence="2" id="KW-0238">DNA-binding</keyword>
<dbReference type="SUPFAM" id="SSF51215">
    <property type="entry name" value="Regulatory protein AraC"/>
    <property type="match status" value="1"/>
</dbReference>
<evidence type="ECO:0000256" key="2">
    <source>
        <dbReference type="ARBA" id="ARBA00023125"/>
    </source>
</evidence>
<evidence type="ECO:0000313" key="5">
    <source>
        <dbReference type="EMBL" id="QTQ13860.1"/>
    </source>
</evidence>
<dbReference type="InterPro" id="IPR014710">
    <property type="entry name" value="RmlC-like_jellyroll"/>
</dbReference>
<dbReference type="Gene3D" id="2.60.120.10">
    <property type="entry name" value="Jelly Rolls"/>
    <property type="match status" value="1"/>
</dbReference>
<evidence type="ECO:0000256" key="1">
    <source>
        <dbReference type="ARBA" id="ARBA00023015"/>
    </source>
</evidence>
<protein>
    <submittedName>
        <fullName evidence="5">AraC family transcriptional regulator</fullName>
    </submittedName>
</protein>
<dbReference type="Pfam" id="PF12833">
    <property type="entry name" value="HTH_18"/>
    <property type="match status" value="1"/>
</dbReference>
<dbReference type="KEGG" id="tpav:HRQ91_04975"/>
<dbReference type="PROSITE" id="PS01124">
    <property type="entry name" value="HTH_ARAC_FAMILY_2"/>
    <property type="match status" value="1"/>
</dbReference>
<reference evidence="5 6" key="1">
    <citation type="journal article" date="2021" name="Microbiol. Resour. Announc.">
        <title>Complete Genome Sequences of Three Human Oral Treponema parvum Isolates.</title>
        <authorList>
            <person name="Zeng H."/>
            <person name="Watt R.M."/>
        </authorList>
    </citation>
    <scope>NUCLEOTIDE SEQUENCE [LARGE SCALE GENOMIC DNA]</scope>
    <source>
        <strain evidence="5 6">ATCC 700770</strain>
    </source>
</reference>
<name>A0A975IEB0_9SPIR</name>
<dbReference type="PROSITE" id="PS00041">
    <property type="entry name" value="HTH_ARAC_FAMILY_1"/>
    <property type="match status" value="1"/>
</dbReference>
<sequence length="283" mass="32847">MISRIDDEKAIDLKREANYSLRFAINSKEYPQVHNFYEFSLLIRGSFIMTHEGKRYKLNAGDLILTRPGIIHSKIAIADVESEHINLAFLKSTMNEVSEYLYSMSDEEFFKDKDSVYHLSPNYLEFLNNEMSKLSPIISDNPDFEKSHLRWLLVELLHNVINLKNNSAPSYTNLPVWLSKLIVEFDDPNRIGKGFCNIVAKVGLSSEHIIRTFKKYLNYTPLQYYNMKRLRIAAHMLSHTDVPIAVISENLGFCSAAYFYKKFKEAYGTTPRSYRLNCGMIKI</sequence>
<dbReference type="EMBL" id="CP054142">
    <property type="protein sequence ID" value="QTQ13860.1"/>
    <property type="molecule type" value="Genomic_DNA"/>
</dbReference>
<keyword evidence="6" id="KW-1185">Reference proteome</keyword>
<dbReference type="Proteomes" id="UP000671908">
    <property type="component" value="Chromosome"/>
</dbReference>
<dbReference type="InterPro" id="IPR018062">
    <property type="entry name" value="HTH_AraC-typ_CS"/>
</dbReference>
<dbReference type="InterPro" id="IPR020449">
    <property type="entry name" value="Tscrpt_reg_AraC-type_HTH"/>
</dbReference>
<evidence type="ECO:0000259" key="4">
    <source>
        <dbReference type="PROSITE" id="PS01124"/>
    </source>
</evidence>
<keyword evidence="1" id="KW-0805">Transcription regulation</keyword>
<dbReference type="InterPro" id="IPR003313">
    <property type="entry name" value="AraC-bd"/>
</dbReference>
<dbReference type="InterPro" id="IPR018060">
    <property type="entry name" value="HTH_AraC"/>
</dbReference>
<evidence type="ECO:0000256" key="3">
    <source>
        <dbReference type="ARBA" id="ARBA00023163"/>
    </source>
</evidence>
<dbReference type="PRINTS" id="PR00032">
    <property type="entry name" value="HTHARAC"/>
</dbReference>
<dbReference type="Gene3D" id="1.10.10.60">
    <property type="entry name" value="Homeodomain-like"/>
    <property type="match status" value="2"/>
</dbReference>
<accession>A0A975IEB0</accession>
<dbReference type="InterPro" id="IPR009057">
    <property type="entry name" value="Homeodomain-like_sf"/>
</dbReference>
<dbReference type="PANTHER" id="PTHR43280">
    <property type="entry name" value="ARAC-FAMILY TRANSCRIPTIONAL REGULATOR"/>
    <property type="match status" value="1"/>
</dbReference>
<dbReference type="GO" id="GO:0043565">
    <property type="term" value="F:sequence-specific DNA binding"/>
    <property type="evidence" value="ECO:0007669"/>
    <property type="project" value="InterPro"/>
</dbReference>
<evidence type="ECO:0000313" key="6">
    <source>
        <dbReference type="Proteomes" id="UP000671908"/>
    </source>
</evidence>
<dbReference type="SMART" id="SM00342">
    <property type="entry name" value="HTH_ARAC"/>
    <property type="match status" value="1"/>
</dbReference>
<organism evidence="5 6">
    <name type="scientific">Treponema parvum</name>
    <dbReference type="NCBI Taxonomy" id="138851"/>
    <lineage>
        <taxon>Bacteria</taxon>
        <taxon>Pseudomonadati</taxon>
        <taxon>Spirochaetota</taxon>
        <taxon>Spirochaetia</taxon>
        <taxon>Spirochaetales</taxon>
        <taxon>Treponemataceae</taxon>
        <taxon>Treponema</taxon>
    </lineage>
</organism>
<dbReference type="InterPro" id="IPR037923">
    <property type="entry name" value="HTH-like"/>
</dbReference>
<dbReference type="RefSeq" id="WP_210120533.1">
    <property type="nucleotide sequence ID" value="NZ_CP054142.1"/>
</dbReference>
<proteinExistence type="predicted"/>
<dbReference type="PANTHER" id="PTHR43280:SF2">
    <property type="entry name" value="HTH-TYPE TRANSCRIPTIONAL REGULATOR EXSA"/>
    <property type="match status" value="1"/>
</dbReference>